<dbReference type="PRINTS" id="PR00081">
    <property type="entry name" value="GDHRDH"/>
</dbReference>
<proteinExistence type="inferred from homology"/>
<dbReference type="AlphaFoldDB" id="A0A0M0JGQ5"/>
<accession>A0A0M0JGQ5</accession>
<dbReference type="SUPFAM" id="SSF51735">
    <property type="entry name" value="NAD(P)-binding Rossmann-fold domains"/>
    <property type="match status" value="1"/>
</dbReference>
<evidence type="ECO:0000256" key="1">
    <source>
        <dbReference type="ARBA" id="ARBA00006484"/>
    </source>
</evidence>
<comment type="similarity">
    <text evidence="1">Belongs to the short-chain dehydrogenases/reductases (SDR) family.</text>
</comment>
<dbReference type="EMBL" id="JWZX01002977">
    <property type="protein sequence ID" value="KOO25418.1"/>
    <property type="molecule type" value="Genomic_DNA"/>
</dbReference>
<evidence type="ECO:0000313" key="5">
    <source>
        <dbReference type="Proteomes" id="UP000037460"/>
    </source>
</evidence>
<dbReference type="InterPro" id="IPR036291">
    <property type="entry name" value="NAD(P)-bd_dom_sf"/>
</dbReference>
<dbReference type="PANTHER" id="PTHR42879">
    <property type="entry name" value="3-OXOACYL-(ACYL-CARRIER-PROTEIN) REDUCTASE"/>
    <property type="match status" value="1"/>
</dbReference>
<comment type="catalytic activity">
    <reaction evidence="3">
        <text>a (3R)-hydroxyacyl-[ACP] + NADP(+) = a 3-oxoacyl-[ACP] + NADPH + H(+)</text>
        <dbReference type="Rhea" id="RHEA:17397"/>
        <dbReference type="Rhea" id="RHEA-COMP:9916"/>
        <dbReference type="Rhea" id="RHEA-COMP:9945"/>
        <dbReference type="ChEBI" id="CHEBI:15378"/>
        <dbReference type="ChEBI" id="CHEBI:57783"/>
        <dbReference type="ChEBI" id="CHEBI:58349"/>
        <dbReference type="ChEBI" id="CHEBI:78776"/>
        <dbReference type="ChEBI" id="CHEBI:78827"/>
        <dbReference type="EC" id="1.1.1.100"/>
    </reaction>
</comment>
<dbReference type="InterPro" id="IPR002347">
    <property type="entry name" value="SDR_fam"/>
</dbReference>
<evidence type="ECO:0000313" key="4">
    <source>
        <dbReference type="EMBL" id="KOO25418.1"/>
    </source>
</evidence>
<dbReference type="InterPro" id="IPR050259">
    <property type="entry name" value="SDR"/>
</dbReference>
<evidence type="ECO:0000256" key="3">
    <source>
        <dbReference type="ARBA" id="ARBA00048508"/>
    </source>
</evidence>
<protein>
    <recommendedName>
        <fullName evidence="2">3-oxoacyl-[acyl-carrier-protein] reductase</fullName>
        <ecNumber evidence="2">1.1.1.100</ecNumber>
    </recommendedName>
</protein>
<reference evidence="5" key="1">
    <citation type="journal article" date="2015" name="PLoS Genet.">
        <title>Genome Sequence and Transcriptome Analyses of Chrysochromulina tobin: Metabolic Tools for Enhanced Algal Fitness in the Prominent Order Prymnesiales (Haptophyceae).</title>
        <authorList>
            <person name="Hovde B.T."/>
            <person name="Deodato C.R."/>
            <person name="Hunsperger H.M."/>
            <person name="Ryken S.A."/>
            <person name="Yost W."/>
            <person name="Jha R.K."/>
            <person name="Patterson J."/>
            <person name="Monnat R.J. Jr."/>
            <person name="Barlow S.B."/>
            <person name="Starkenburg S.R."/>
            <person name="Cattolico R.A."/>
        </authorList>
    </citation>
    <scope>NUCLEOTIDE SEQUENCE</scope>
    <source>
        <strain evidence="5">CCMP291</strain>
    </source>
</reference>
<dbReference type="GO" id="GO:0004316">
    <property type="term" value="F:3-oxoacyl-[acyl-carrier-protein] reductase (NADPH) activity"/>
    <property type="evidence" value="ECO:0007669"/>
    <property type="project" value="UniProtKB-EC"/>
</dbReference>
<dbReference type="Pfam" id="PF13561">
    <property type="entry name" value="adh_short_C2"/>
    <property type="match status" value="2"/>
</dbReference>
<organism evidence="4 5">
    <name type="scientific">Chrysochromulina tobinii</name>
    <dbReference type="NCBI Taxonomy" id="1460289"/>
    <lineage>
        <taxon>Eukaryota</taxon>
        <taxon>Haptista</taxon>
        <taxon>Haptophyta</taxon>
        <taxon>Prymnesiophyceae</taxon>
        <taxon>Prymnesiales</taxon>
        <taxon>Chrysochromulinaceae</taxon>
        <taxon>Chrysochromulina</taxon>
    </lineage>
</organism>
<dbReference type="EC" id="1.1.1.100" evidence="2"/>
<sequence>MLAGRIAIITGAGRGIGAAAALAFGREGARVVINDLDADEAHASAAAVRAAGGEAIAFPGSVTDANLPDALMRATLDAYGTPDVIVNNAGFLWDGVLHNMSDRQFEEVIACHLTAPFRLLRAAAPHMRGSAKAELAAGRRPRDRSIINAGITGLTKTLAKEWGPLGVRANAIAFGMIETRMTSAFAEDAAVTVGGEAIPQGLPEHVAKIWSSAETLKAVVPLARKGTVEEAAAGMLFLASPLASYITGHTLEVTGGFGI</sequence>
<comment type="caution">
    <text evidence="4">The sequence shown here is derived from an EMBL/GenBank/DDBJ whole genome shotgun (WGS) entry which is preliminary data.</text>
</comment>
<evidence type="ECO:0000256" key="2">
    <source>
        <dbReference type="ARBA" id="ARBA00012948"/>
    </source>
</evidence>
<dbReference type="OrthoDB" id="3592703at2759"/>
<keyword evidence="5" id="KW-1185">Reference proteome</keyword>
<dbReference type="Proteomes" id="UP000037460">
    <property type="component" value="Unassembled WGS sequence"/>
</dbReference>
<dbReference type="PANTHER" id="PTHR42879:SF2">
    <property type="entry name" value="3-OXOACYL-[ACYL-CARRIER-PROTEIN] REDUCTASE FABG"/>
    <property type="match status" value="1"/>
</dbReference>
<gene>
    <name evidence="4" type="ORF">Ctob_004031</name>
</gene>
<dbReference type="Gene3D" id="3.40.50.720">
    <property type="entry name" value="NAD(P)-binding Rossmann-like Domain"/>
    <property type="match status" value="1"/>
</dbReference>
<name>A0A0M0JGQ5_9EUKA</name>